<protein>
    <recommendedName>
        <fullName evidence="5">Extracellular membrane protein CFEM domain-containing protein</fullName>
    </recommendedName>
</protein>
<evidence type="ECO:0000256" key="1">
    <source>
        <dbReference type="SAM" id="MobiDB-lite"/>
    </source>
</evidence>
<sequence>MRRKLSYIMLLSAAALLLLASSVQASKQCNAQHILDACLVMQQKHYKSCAYDDWECKCHSQKKILVCYDNCPDSENRTLQEMQVQIFCAAVNGKEYNSELIDRMTRPARIVADDPQPTRVEPEQQQQQQPPPPPRAPADADRDDDGVFGGRASGRKGAGGGHGSNFSLVDDNSAGAIDSVTGARSAMAAALIAAYIIGSAI</sequence>
<comment type="caution">
    <text evidence="3">The sequence shown here is derived from an EMBL/GenBank/DDBJ whole genome shotgun (WGS) entry which is preliminary data.</text>
</comment>
<keyword evidence="4" id="KW-1185">Reference proteome</keyword>
<feature type="signal peptide" evidence="2">
    <location>
        <begin position="1"/>
        <end position="25"/>
    </location>
</feature>
<dbReference type="EMBL" id="JANBOJ010000056">
    <property type="protein sequence ID" value="KAJ1723697.1"/>
    <property type="molecule type" value="Genomic_DNA"/>
</dbReference>
<evidence type="ECO:0000313" key="4">
    <source>
        <dbReference type="Proteomes" id="UP001149813"/>
    </source>
</evidence>
<evidence type="ECO:0008006" key="5">
    <source>
        <dbReference type="Google" id="ProtNLM"/>
    </source>
</evidence>
<gene>
    <name evidence="3" type="ORF">LPJ53_001978</name>
</gene>
<evidence type="ECO:0000256" key="2">
    <source>
        <dbReference type="SAM" id="SignalP"/>
    </source>
</evidence>
<accession>A0A9W7Y355</accession>
<feature type="region of interest" description="Disordered" evidence="1">
    <location>
        <begin position="115"/>
        <end position="165"/>
    </location>
</feature>
<feature type="chain" id="PRO_5040856625" description="Extracellular membrane protein CFEM domain-containing protein" evidence="2">
    <location>
        <begin position="26"/>
        <end position="201"/>
    </location>
</feature>
<feature type="compositionally biased region" description="Low complexity" evidence="1">
    <location>
        <begin position="115"/>
        <end position="128"/>
    </location>
</feature>
<dbReference type="AlphaFoldDB" id="A0A9W7Y355"/>
<name>A0A9W7Y355_9FUNG</name>
<feature type="compositionally biased region" description="Gly residues" evidence="1">
    <location>
        <begin position="147"/>
        <end position="163"/>
    </location>
</feature>
<evidence type="ECO:0000313" key="3">
    <source>
        <dbReference type="EMBL" id="KAJ1723697.1"/>
    </source>
</evidence>
<dbReference type="OrthoDB" id="2507140at2759"/>
<dbReference type="Proteomes" id="UP001149813">
    <property type="component" value="Unassembled WGS sequence"/>
</dbReference>
<keyword evidence="2" id="KW-0732">Signal</keyword>
<organism evidence="3 4">
    <name type="scientific">Coemansia erecta</name>
    <dbReference type="NCBI Taxonomy" id="147472"/>
    <lineage>
        <taxon>Eukaryota</taxon>
        <taxon>Fungi</taxon>
        <taxon>Fungi incertae sedis</taxon>
        <taxon>Zoopagomycota</taxon>
        <taxon>Kickxellomycotina</taxon>
        <taxon>Kickxellomycetes</taxon>
        <taxon>Kickxellales</taxon>
        <taxon>Kickxellaceae</taxon>
        <taxon>Coemansia</taxon>
    </lineage>
</organism>
<proteinExistence type="predicted"/>
<reference evidence="3" key="1">
    <citation type="submission" date="2022-07" db="EMBL/GenBank/DDBJ databases">
        <title>Phylogenomic reconstructions and comparative analyses of Kickxellomycotina fungi.</title>
        <authorList>
            <person name="Reynolds N.K."/>
            <person name="Stajich J.E."/>
            <person name="Barry K."/>
            <person name="Grigoriev I.V."/>
            <person name="Crous P."/>
            <person name="Smith M.E."/>
        </authorList>
    </citation>
    <scope>NUCLEOTIDE SEQUENCE</scope>
    <source>
        <strain evidence="3">NBRC 32514</strain>
    </source>
</reference>